<accession>A0A914YPE7</accession>
<dbReference type="AlphaFoldDB" id="A0A914YPE7"/>
<proteinExistence type="predicted"/>
<evidence type="ECO:0000313" key="1">
    <source>
        <dbReference type="Proteomes" id="UP000887577"/>
    </source>
</evidence>
<evidence type="ECO:0000313" key="2">
    <source>
        <dbReference type="WBParaSite" id="PSU_v2.g21509.t1"/>
    </source>
</evidence>
<protein>
    <submittedName>
        <fullName evidence="2">Uncharacterized protein</fullName>
    </submittedName>
</protein>
<dbReference type="WBParaSite" id="PSU_v2.g21509.t1">
    <property type="protein sequence ID" value="PSU_v2.g21509.t1"/>
    <property type="gene ID" value="PSU_v2.g21509"/>
</dbReference>
<name>A0A914YPE7_9BILA</name>
<organism evidence="1 2">
    <name type="scientific">Panagrolaimus superbus</name>
    <dbReference type="NCBI Taxonomy" id="310955"/>
    <lineage>
        <taxon>Eukaryota</taxon>
        <taxon>Metazoa</taxon>
        <taxon>Ecdysozoa</taxon>
        <taxon>Nematoda</taxon>
        <taxon>Chromadorea</taxon>
        <taxon>Rhabditida</taxon>
        <taxon>Tylenchina</taxon>
        <taxon>Panagrolaimomorpha</taxon>
        <taxon>Panagrolaimoidea</taxon>
        <taxon>Panagrolaimidae</taxon>
        <taxon>Panagrolaimus</taxon>
    </lineage>
</organism>
<sequence length="117" mass="13569">MHNPVINNRTSAYSGILMQKSSQSNYIYTSFSTDLVDKFFVGRNHPIEYSPAFEKVLNLNYDQENINVEIDVASGCGEFLEKPGILSFDLFLNYLVDQRRRTNKNMDEVCFFKLHDT</sequence>
<reference evidence="2" key="1">
    <citation type="submission" date="2022-11" db="UniProtKB">
        <authorList>
            <consortium name="WormBaseParasite"/>
        </authorList>
    </citation>
    <scope>IDENTIFICATION</scope>
</reference>
<dbReference type="Proteomes" id="UP000887577">
    <property type="component" value="Unplaced"/>
</dbReference>
<keyword evidence="1" id="KW-1185">Reference proteome</keyword>